<dbReference type="PROSITE" id="PS51419">
    <property type="entry name" value="RAB"/>
    <property type="match status" value="1"/>
</dbReference>
<dbReference type="PRINTS" id="PR00449">
    <property type="entry name" value="RASTRNSFRMNG"/>
</dbReference>
<dbReference type="InterPro" id="IPR001806">
    <property type="entry name" value="Small_GTPase"/>
</dbReference>
<dbReference type="InterPro" id="IPR027417">
    <property type="entry name" value="P-loop_NTPase"/>
</dbReference>
<evidence type="ECO:0000313" key="4">
    <source>
        <dbReference type="Proteomes" id="UP000694941"/>
    </source>
</evidence>
<dbReference type="SMART" id="SM00173">
    <property type="entry name" value="RAS"/>
    <property type="match status" value="1"/>
</dbReference>
<dbReference type="Pfam" id="PF00071">
    <property type="entry name" value="Ras"/>
    <property type="match status" value="1"/>
</dbReference>
<gene>
    <name evidence="5" type="primary">LOC106474981</name>
</gene>
<keyword evidence="2" id="KW-0597">Phosphoprotein</keyword>
<dbReference type="InterPro" id="IPR051641">
    <property type="entry name" value="RGK_GTP-binding_reg"/>
</dbReference>
<dbReference type="PANTHER" id="PTHR45775:SF6">
    <property type="entry name" value="RAD, GEM_KIR FAMILY MEMBER 2, ISOFORM C"/>
    <property type="match status" value="1"/>
</dbReference>
<dbReference type="Proteomes" id="UP000694941">
    <property type="component" value="Unplaced"/>
</dbReference>
<dbReference type="PROSITE" id="PS51421">
    <property type="entry name" value="RAS"/>
    <property type="match status" value="1"/>
</dbReference>
<keyword evidence="4" id="KW-1185">Reference proteome</keyword>
<name>A0ABM1RXG8_LIMPO</name>
<dbReference type="GeneID" id="106474981"/>
<sequence length="406" mass="44871">MTLTTSQRSPGPATPSRYFSMRIEKIHASSMPDLPTIFKASRSISRATPRGTPTSSPVRVNTTPTHTSRRRGGVRGLQQPDSPRRATHPLASPSRRRRSNLWADLEVDPWAQFRRRVCTNPLPPGSPTIGGHRLRRFSVTTKGIVHLGDVVRNRSRSDIESSEGSGSDSSEPTSSTGSSSSSRRGSDPAQHRVVIVGGDRVGKASLVSHFLSSEYLSPYENYQDALDGNSDRSVSVLMQREETDLTFQCVPASEATLDDTTFSLTDAFLVVYSVTDRSSYDDAERTLALLQYLKTKLANHSMGPDSFPKALILVGNKADLARSRTVTEEEGRILASKYNIKFIETSAAIRHNVDELLVGIVSQIRLRSKETSYRSRRLSGKARGLMSKFLHKCELKVRSCDNLHVL</sequence>
<evidence type="ECO:0000313" key="5">
    <source>
        <dbReference type="RefSeq" id="XP_022236073.1"/>
    </source>
</evidence>
<protein>
    <submittedName>
        <fullName evidence="5">GTP-binding protein REM 1-like</fullName>
    </submittedName>
</protein>
<evidence type="ECO:0000256" key="2">
    <source>
        <dbReference type="ARBA" id="ARBA00022553"/>
    </source>
</evidence>
<feature type="region of interest" description="Disordered" evidence="3">
    <location>
        <begin position="155"/>
        <end position="190"/>
    </location>
</feature>
<dbReference type="PANTHER" id="PTHR45775">
    <property type="entry name" value="RAD, GEM/KIR FAMILY MEMBER 2, ISOFORM C"/>
    <property type="match status" value="1"/>
</dbReference>
<reference evidence="5" key="1">
    <citation type="submission" date="2025-08" db="UniProtKB">
        <authorList>
            <consortium name="RefSeq"/>
        </authorList>
    </citation>
    <scope>IDENTIFICATION</scope>
    <source>
        <tissue evidence="5">Muscle</tissue>
    </source>
</reference>
<feature type="compositionally biased region" description="Low complexity" evidence="3">
    <location>
        <begin position="162"/>
        <end position="183"/>
    </location>
</feature>
<organism evidence="4 5">
    <name type="scientific">Limulus polyphemus</name>
    <name type="common">Atlantic horseshoe crab</name>
    <dbReference type="NCBI Taxonomy" id="6850"/>
    <lineage>
        <taxon>Eukaryota</taxon>
        <taxon>Metazoa</taxon>
        <taxon>Ecdysozoa</taxon>
        <taxon>Arthropoda</taxon>
        <taxon>Chelicerata</taxon>
        <taxon>Merostomata</taxon>
        <taxon>Xiphosura</taxon>
        <taxon>Limulidae</taxon>
        <taxon>Limulus</taxon>
    </lineage>
</organism>
<dbReference type="SUPFAM" id="SSF52540">
    <property type="entry name" value="P-loop containing nucleoside triphosphate hydrolases"/>
    <property type="match status" value="1"/>
</dbReference>
<proteinExistence type="inferred from homology"/>
<dbReference type="Gene3D" id="3.40.50.300">
    <property type="entry name" value="P-loop containing nucleotide triphosphate hydrolases"/>
    <property type="match status" value="1"/>
</dbReference>
<dbReference type="RefSeq" id="XP_022236073.1">
    <property type="nucleotide sequence ID" value="XM_022380365.1"/>
</dbReference>
<comment type="similarity">
    <text evidence="1">Belongs to the small GTPase superfamily. RGK family.</text>
</comment>
<feature type="compositionally biased region" description="Polar residues" evidence="3">
    <location>
        <begin position="43"/>
        <end position="66"/>
    </location>
</feature>
<accession>A0ABM1RXG8</accession>
<dbReference type="SMART" id="SM00175">
    <property type="entry name" value="RAB"/>
    <property type="match status" value="1"/>
</dbReference>
<dbReference type="SMART" id="SM00174">
    <property type="entry name" value="RHO"/>
    <property type="match status" value="1"/>
</dbReference>
<evidence type="ECO:0000256" key="1">
    <source>
        <dbReference type="ARBA" id="ARBA00008846"/>
    </source>
</evidence>
<feature type="region of interest" description="Disordered" evidence="3">
    <location>
        <begin position="43"/>
        <end position="97"/>
    </location>
</feature>
<evidence type="ECO:0000256" key="3">
    <source>
        <dbReference type="SAM" id="MobiDB-lite"/>
    </source>
</evidence>